<dbReference type="InterPro" id="IPR001763">
    <property type="entry name" value="Rhodanese-like_dom"/>
</dbReference>
<evidence type="ECO:0000259" key="1">
    <source>
        <dbReference type="PROSITE" id="PS50206"/>
    </source>
</evidence>
<proteinExistence type="predicted"/>
<dbReference type="SMART" id="SM00450">
    <property type="entry name" value="RHOD"/>
    <property type="match status" value="1"/>
</dbReference>
<name>A0A0C3MAY9_9AGAM</name>
<gene>
    <name evidence="2" type="ORF">M407DRAFT_242061</name>
</gene>
<dbReference type="Pfam" id="PF00581">
    <property type="entry name" value="Rhodanese"/>
    <property type="match status" value="1"/>
</dbReference>
<dbReference type="SUPFAM" id="SSF52821">
    <property type="entry name" value="Rhodanese/Cell cycle control phosphatase"/>
    <property type="match status" value="1"/>
</dbReference>
<dbReference type="CDD" id="cd01519">
    <property type="entry name" value="RHOD_HSP67B2"/>
    <property type="match status" value="1"/>
</dbReference>
<organism evidence="2 3">
    <name type="scientific">Tulasnella calospora MUT 4182</name>
    <dbReference type="NCBI Taxonomy" id="1051891"/>
    <lineage>
        <taxon>Eukaryota</taxon>
        <taxon>Fungi</taxon>
        <taxon>Dikarya</taxon>
        <taxon>Basidiomycota</taxon>
        <taxon>Agaricomycotina</taxon>
        <taxon>Agaricomycetes</taxon>
        <taxon>Cantharellales</taxon>
        <taxon>Tulasnellaceae</taxon>
        <taxon>Tulasnella</taxon>
    </lineage>
</organism>
<keyword evidence="3" id="KW-1185">Reference proteome</keyword>
<protein>
    <recommendedName>
        <fullName evidence="1">Rhodanese domain-containing protein</fullName>
    </recommendedName>
</protein>
<accession>A0A0C3MAY9</accession>
<evidence type="ECO:0000313" key="2">
    <source>
        <dbReference type="EMBL" id="KIO30832.1"/>
    </source>
</evidence>
<reference evidence="3" key="2">
    <citation type="submission" date="2015-01" db="EMBL/GenBank/DDBJ databases">
        <title>Evolutionary Origins and Diversification of the Mycorrhizal Mutualists.</title>
        <authorList>
            <consortium name="DOE Joint Genome Institute"/>
            <consortium name="Mycorrhizal Genomics Consortium"/>
            <person name="Kohler A."/>
            <person name="Kuo A."/>
            <person name="Nagy L.G."/>
            <person name="Floudas D."/>
            <person name="Copeland A."/>
            <person name="Barry K.W."/>
            <person name="Cichocki N."/>
            <person name="Veneault-Fourrey C."/>
            <person name="LaButti K."/>
            <person name="Lindquist E.A."/>
            <person name="Lipzen A."/>
            <person name="Lundell T."/>
            <person name="Morin E."/>
            <person name="Murat C."/>
            <person name="Riley R."/>
            <person name="Ohm R."/>
            <person name="Sun H."/>
            <person name="Tunlid A."/>
            <person name="Henrissat B."/>
            <person name="Grigoriev I.V."/>
            <person name="Hibbett D.S."/>
            <person name="Martin F."/>
        </authorList>
    </citation>
    <scope>NUCLEOTIDE SEQUENCE [LARGE SCALE GENOMIC DNA]</scope>
    <source>
        <strain evidence="3">MUT 4182</strain>
    </source>
</reference>
<sequence>MLGQVAIRSIRHKGVTGHARTTAARYLTSGTTLGLRPTNQLNTHCGAQRSSPAFPALSSTTTTIPAMHKRFNSQTAAAPMWDAPTVSYKTVKKMSEQPSPNKYLIDVREPDEVAQGSIPSAVSIPLSGFGASLALPDIEFEAKHGFKKPGKDELVVFYCRSGKRSATASDEAHRRGWKNVKNYSGSWLDWVAKEQERKQNDKWEDDD</sequence>
<dbReference type="PANTHER" id="PTHR44086">
    <property type="entry name" value="THIOSULFATE SULFURTRANSFERASE RDL2, MITOCHONDRIAL-RELATED"/>
    <property type="match status" value="1"/>
</dbReference>
<dbReference type="EMBL" id="KN822968">
    <property type="protein sequence ID" value="KIO30832.1"/>
    <property type="molecule type" value="Genomic_DNA"/>
</dbReference>
<dbReference type="OrthoDB" id="566238at2759"/>
<dbReference type="Proteomes" id="UP000054248">
    <property type="component" value="Unassembled WGS sequence"/>
</dbReference>
<dbReference type="STRING" id="1051891.A0A0C3MAY9"/>
<reference evidence="2 3" key="1">
    <citation type="submission" date="2014-04" db="EMBL/GenBank/DDBJ databases">
        <authorList>
            <consortium name="DOE Joint Genome Institute"/>
            <person name="Kuo A."/>
            <person name="Girlanda M."/>
            <person name="Perotto S."/>
            <person name="Kohler A."/>
            <person name="Nagy L.G."/>
            <person name="Floudas D."/>
            <person name="Copeland A."/>
            <person name="Barry K.W."/>
            <person name="Cichocki N."/>
            <person name="Veneault-Fourrey C."/>
            <person name="LaButti K."/>
            <person name="Lindquist E.A."/>
            <person name="Lipzen A."/>
            <person name="Lundell T."/>
            <person name="Morin E."/>
            <person name="Murat C."/>
            <person name="Sun H."/>
            <person name="Tunlid A."/>
            <person name="Henrissat B."/>
            <person name="Grigoriev I.V."/>
            <person name="Hibbett D.S."/>
            <person name="Martin F."/>
            <person name="Nordberg H.P."/>
            <person name="Cantor M.N."/>
            <person name="Hua S.X."/>
        </authorList>
    </citation>
    <scope>NUCLEOTIDE SEQUENCE [LARGE SCALE GENOMIC DNA]</scope>
    <source>
        <strain evidence="2 3">MUT 4182</strain>
    </source>
</reference>
<dbReference type="PROSITE" id="PS50206">
    <property type="entry name" value="RHODANESE_3"/>
    <property type="match status" value="1"/>
</dbReference>
<dbReference type="InterPro" id="IPR036873">
    <property type="entry name" value="Rhodanese-like_dom_sf"/>
</dbReference>
<dbReference type="GO" id="GO:0005739">
    <property type="term" value="C:mitochondrion"/>
    <property type="evidence" value="ECO:0007669"/>
    <property type="project" value="TreeGrafter"/>
</dbReference>
<evidence type="ECO:0000313" key="3">
    <source>
        <dbReference type="Proteomes" id="UP000054248"/>
    </source>
</evidence>
<dbReference type="Gene3D" id="3.40.250.10">
    <property type="entry name" value="Rhodanese-like domain"/>
    <property type="match status" value="1"/>
</dbReference>
<dbReference type="AlphaFoldDB" id="A0A0C3MAY9"/>
<feature type="domain" description="Rhodanese" evidence="1">
    <location>
        <begin position="98"/>
        <end position="199"/>
    </location>
</feature>
<dbReference type="GO" id="GO:0004792">
    <property type="term" value="F:thiosulfate-cyanide sulfurtransferase activity"/>
    <property type="evidence" value="ECO:0007669"/>
    <property type="project" value="TreeGrafter"/>
</dbReference>
<dbReference type="HOGENOM" id="CLU_089574_0_1_1"/>
<dbReference type="PANTHER" id="PTHR44086:SF10">
    <property type="entry name" value="THIOSULFATE SULFURTRANSFERASE_RHODANESE-LIKE DOMAIN-CONTAINING PROTEIN 3"/>
    <property type="match status" value="1"/>
</dbReference>